<comment type="caution">
    <text evidence="1">The sequence shown here is derived from an EMBL/GenBank/DDBJ whole genome shotgun (WGS) entry which is preliminary data.</text>
</comment>
<evidence type="ECO:0000313" key="1">
    <source>
        <dbReference type="EMBL" id="MXY92723.1"/>
    </source>
</evidence>
<gene>
    <name evidence="1" type="ORF">F4Y42_04650</name>
</gene>
<sequence>MSNTARSFVAKAITQGPKHHFFGYYGICPWDATGRYHLCLQSDFHDRPPADGDTAVVGLVEMETGRFEGVAETQAWNLQQGSMLHWLATAPDRLITYNARDDDRFVAVVQDIHSGQKRILPHPIAAITRDGRKALGLNYARLKAMRPVVGYAGLADPYADQNHPAEDGLYIMDTDTGASRVLVSYEEVREFLSHNEELQAGKIWFNHPFINRNDTRVSFVVRVFDENKEIGQTTMLSANMEGGELRAMTDLGASHCDWLTEELIFGWVTMKEGPAYYLMNDTTCEYEAVRPDILTRNGHCNFTQDGKWLLTDEYPDDNSRQPLLLWHMTEERLVHLGSYHSPLPFRGEIRCDLHPRWSRDERKVSFDSIHEGSRQVYVVDVSEVVER</sequence>
<reference evidence="1" key="1">
    <citation type="submission" date="2019-09" db="EMBL/GenBank/DDBJ databases">
        <title>Characterisation of the sponge microbiome using genome-centric metagenomics.</title>
        <authorList>
            <person name="Engelberts J.P."/>
            <person name="Robbins S.J."/>
            <person name="De Goeij J.M."/>
            <person name="Aranda M."/>
            <person name="Bell S.C."/>
            <person name="Webster N.S."/>
        </authorList>
    </citation>
    <scope>NUCLEOTIDE SEQUENCE</scope>
    <source>
        <strain evidence="1">SB0664_bin_27</strain>
    </source>
</reference>
<protein>
    <recommendedName>
        <fullName evidence="2">Oligogalacturonate lyase domain-containing protein</fullName>
    </recommendedName>
</protein>
<organism evidence="1">
    <name type="scientific">Caldilineaceae bacterium SB0664_bin_27</name>
    <dbReference type="NCBI Taxonomy" id="2605260"/>
    <lineage>
        <taxon>Bacteria</taxon>
        <taxon>Bacillati</taxon>
        <taxon>Chloroflexota</taxon>
        <taxon>Caldilineae</taxon>
        <taxon>Caldilineales</taxon>
        <taxon>Caldilineaceae</taxon>
    </lineage>
</organism>
<dbReference type="Gene3D" id="2.130.10.10">
    <property type="entry name" value="YVTN repeat-like/Quinoprotein amine dehydrogenase"/>
    <property type="match status" value="1"/>
</dbReference>
<dbReference type="EMBL" id="VXRG01000040">
    <property type="protein sequence ID" value="MXY92723.1"/>
    <property type="molecule type" value="Genomic_DNA"/>
</dbReference>
<dbReference type="AlphaFoldDB" id="A0A6B0YP81"/>
<accession>A0A6B0YP81</accession>
<evidence type="ECO:0008006" key="2">
    <source>
        <dbReference type="Google" id="ProtNLM"/>
    </source>
</evidence>
<name>A0A6B0YP81_9CHLR</name>
<dbReference type="SUPFAM" id="SSF82171">
    <property type="entry name" value="DPP6 N-terminal domain-like"/>
    <property type="match status" value="1"/>
</dbReference>
<dbReference type="InterPro" id="IPR015943">
    <property type="entry name" value="WD40/YVTN_repeat-like_dom_sf"/>
</dbReference>
<proteinExistence type="predicted"/>